<reference evidence="4 5" key="1">
    <citation type="submission" date="2018-05" db="EMBL/GenBank/DDBJ databases">
        <title>Genomic Encyclopedia of Type Strains, Phase IV (KMG-V): Genome sequencing to study the core and pangenomes of soil and plant-associated prokaryotes.</title>
        <authorList>
            <person name="Whitman W."/>
        </authorList>
    </citation>
    <scope>NUCLEOTIDE SEQUENCE [LARGE SCALE GENOMIC DNA]</scope>
    <source>
        <strain evidence="4 5">SCZa-39</strain>
    </source>
</reference>
<keyword evidence="2" id="KW-0378">Hydrolase</keyword>
<dbReference type="InterPro" id="IPR029069">
    <property type="entry name" value="HotDog_dom_sf"/>
</dbReference>
<evidence type="ECO:0000256" key="2">
    <source>
        <dbReference type="ARBA" id="ARBA00022801"/>
    </source>
</evidence>
<dbReference type="InterPro" id="IPR006683">
    <property type="entry name" value="Thioestr_dom"/>
</dbReference>
<evidence type="ECO:0000259" key="3">
    <source>
        <dbReference type="Pfam" id="PF03061"/>
    </source>
</evidence>
<evidence type="ECO:0000313" key="4">
    <source>
        <dbReference type="EMBL" id="PVX61029.1"/>
    </source>
</evidence>
<dbReference type="PANTHER" id="PTHR21660">
    <property type="entry name" value="THIOESTERASE SUPERFAMILY MEMBER-RELATED"/>
    <property type="match status" value="1"/>
</dbReference>
<accession>A0ABX5K866</accession>
<dbReference type="SUPFAM" id="SSF54637">
    <property type="entry name" value="Thioesterase/thiol ester dehydrase-isomerase"/>
    <property type="match status" value="1"/>
</dbReference>
<sequence length="130" mass="13752">MGLVGPLWSRREADRYVFGVLVTREHANPAGMIHGGMIASQLDQSVSTVAWEATGRQPCVTGQLDTHFVVAVRPGAFIEARSRVVRQAGSLVFVQAELSVASGIVATGAATIEVMRASVNELNVGNHPSV</sequence>
<dbReference type="Gene3D" id="3.10.129.10">
    <property type="entry name" value="Hotdog Thioesterase"/>
    <property type="match status" value="1"/>
</dbReference>
<name>A0ABX5K866_9BURK</name>
<proteinExistence type="inferred from homology"/>
<dbReference type="CDD" id="cd03443">
    <property type="entry name" value="PaaI_thioesterase"/>
    <property type="match status" value="1"/>
</dbReference>
<feature type="domain" description="Thioesterase" evidence="3">
    <location>
        <begin position="31"/>
        <end position="102"/>
    </location>
</feature>
<protein>
    <submittedName>
        <fullName evidence="4">Acyl-coenzyme A thioesterase PaaI-like protein</fullName>
    </submittedName>
</protein>
<keyword evidence="5" id="KW-1185">Reference proteome</keyword>
<dbReference type="PANTHER" id="PTHR21660:SF1">
    <property type="entry name" value="ACYL-COENZYME A THIOESTERASE 13"/>
    <property type="match status" value="1"/>
</dbReference>
<dbReference type="InterPro" id="IPR039298">
    <property type="entry name" value="ACOT13"/>
</dbReference>
<evidence type="ECO:0000256" key="1">
    <source>
        <dbReference type="ARBA" id="ARBA00008324"/>
    </source>
</evidence>
<dbReference type="EMBL" id="QEOB01000046">
    <property type="protein sequence ID" value="PVX61029.1"/>
    <property type="molecule type" value="Genomic_DNA"/>
</dbReference>
<dbReference type="Proteomes" id="UP000245712">
    <property type="component" value="Unassembled WGS sequence"/>
</dbReference>
<comment type="similarity">
    <text evidence="1">Belongs to the thioesterase PaaI family.</text>
</comment>
<dbReference type="Pfam" id="PF03061">
    <property type="entry name" value="4HBT"/>
    <property type="match status" value="1"/>
</dbReference>
<dbReference type="RefSeq" id="WP_116615118.1">
    <property type="nucleotide sequence ID" value="NZ_QEOB01000046.1"/>
</dbReference>
<gene>
    <name evidence="4" type="ORF">C7402_1467</name>
</gene>
<organism evidence="4 5">
    <name type="scientific">Paraburkholderia unamae</name>
    <dbReference type="NCBI Taxonomy" id="219649"/>
    <lineage>
        <taxon>Bacteria</taxon>
        <taxon>Pseudomonadati</taxon>
        <taxon>Pseudomonadota</taxon>
        <taxon>Betaproteobacteria</taxon>
        <taxon>Burkholderiales</taxon>
        <taxon>Burkholderiaceae</taxon>
        <taxon>Paraburkholderia</taxon>
    </lineage>
</organism>
<evidence type="ECO:0000313" key="5">
    <source>
        <dbReference type="Proteomes" id="UP000245712"/>
    </source>
</evidence>
<comment type="caution">
    <text evidence="4">The sequence shown here is derived from an EMBL/GenBank/DDBJ whole genome shotgun (WGS) entry which is preliminary data.</text>
</comment>